<feature type="domain" description="Piwi" evidence="1">
    <location>
        <begin position="39"/>
        <end position="351"/>
    </location>
</feature>
<dbReference type="Gene3D" id="3.40.50.2300">
    <property type="match status" value="1"/>
</dbReference>
<dbReference type="PROSITE" id="PS50822">
    <property type="entry name" value="PIWI"/>
    <property type="match status" value="1"/>
</dbReference>
<evidence type="ECO:0000313" key="2">
    <source>
        <dbReference type="EMBL" id="KAJ2931334.1"/>
    </source>
</evidence>
<dbReference type="EMBL" id="JANBPK010000808">
    <property type="protein sequence ID" value="KAJ2931334.1"/>
    <property type="molecule type" value="Genomic_DNA"/>
</dbReference>
<dbReference type="Pfam" id="PF02171">
    <property type="entry name" value="Piwi"/>
    <property type="match status" value="1"/>
</dbReference>
<sequence>MNPQAGNVVQELDNFMANVQRQMPGETEYKAMLKAQGFFLLIILPKEAASLKAAIKHWGDVLRGIPTQCVREDKISKYENGNNRGGSSQYWNNVILKINSRLGGENSRIAGSGTIDYLAKKGKVTMFVGSDVSHPGPGVRKPSVASLVYNQDQLGIKYTAITRLQDPRLEVMADLEDMFHDALLDLIGIAHGPVTDIIFYRDGVSEGEYDDIRNAEIGAIERAIEKVWLTHEKIKAGKFERPRLSFIVVGKRHHTLLFPGSQQLGDQKGNCKAGVVVDRDINQPLITDFYLQSHSGIIGTSRSSHYIVLKNEVFNNDTKALQEISFALCHVYAKATRSVSIPAPVYYADLACGRGTFHYAPSVEESLRSQDSESVSSGMNAPFDITPWQEAFQARHPQLKGNMYFL</sequence>
<dbReference type="SMART" id="SM00950">
    <property type="entry name" value="Piwi"/>
    <property type="match status" value="1"/>
</dbReference>
<dbReference type="AlphaFoldDB" id="A0A9W8JEF7"/>
<dbReference type="PANTHER" id="PTHR22891">
    <property type="entry name" value="EUKARYOTIC TRANSLATION INITIATION FACTOR 2C"/>
    <property type="match status" value="1"/>
</dbReference>
<dbReference type="InterPro" id="IPR012337">
    <property type="entry name" value="RNaseH-like_sf"/>
</dbReference>
<gene>
    <name evidence="2" type="ORF">H1R20_g5682</name>
</gene>
<organism evidence="2 3">
    <name type="scientific">Candolleomyces eurysporus</name>
    <dbReference type="NCBI Taxonomy" id="2828524"/>
    <lineage>
        <taxon>Eukaryota</taxon>
        <taxon>Fungi</taxon>
        <taxon>Dikarya</taxon>
        <taxon>Basidiomycota</taxon>
        <taxon>Agaricomycotina</taxon>
        <taxon>Agaricomycetes</taxon>
        <taxon>Agaricomycetidae</taxon>
        <taxon>Agaricales</taxon>
        <taxon>Agaricineae</taxon>
        <taxon>Psathyrellaceae</taxon>
        <taxon>Candolleomyces</taxon>
    </lineage>
</organism>
<evidence type="ECO:0000313" key="3">
    <source>
        <dbReference type="Proteomes" id="UP001140091"/>
    </source>
</evidence>
<feature type="non-terminal residue" evidence="2">
    <location>
        <position position="406"/>
    </location>
</feature>
<keyword evidence="3" id="KW-1185">Reference proteome</keyword>
<accession>A0A9W8JEF7</accession>
<dbReference type="Gene3D" id="3.30.420.10">
    <property type="entry name" value="Ribonuclease H-like superfamily/Ribonuclease H"/>
    <property type="match status" value="1"/>
</dbReference>
<reference evidence="2" key="1">
    <citation type="submission" date="2022-06" db="EMBL/GenBank/DDBJ databases">
        <title>Genome Sequence of Candolleomyces eurysporus.</title>
        <authorList>
            <person name="Buettner E."/>
        </authorList>
    </citation>
    <scope>NUCLEOTIDE SEQUENCE</scope>
    <source>
        <strain evidence="2">VTCC 930004</strain>
    </source>
</reference>
<dbReference type="SUPFAM" id="SSF53098">
    <property type="entry name" value="Ribonuclease H-like"/>
    <property type="match status" value="1"/>
</dbReference>
<comment type="caution">
    <text evidence="2">The sequence shown here is derived from an EMBL/GenBank/DDBJ whole genome shotgun (WGS) entry which is preliminary data.</text>
</comment>
<name>A0A9W8JEF7_9AGAR</name>
<evidence type="ECO:0000259" key="1">
    <source>
        <dbReference type="PROSITE" id="PS50822"/>
    </source>
</evidence>
<proteinExistence type="predicted"/>
<dbReference type="Proteomes" id="UP001140091">
    <property type="component" value="Unassembled WGS sequence"/>
</dbReference>
<dbReference type="OrthoDB" id="10252740at2759"/>
<dbReference type="InterPro" id="IPR003165">
    <property type="entry name" value="Piwi"/>
</dbReference>
<protein>
    <recommendedName>
        <fullName evidence="1">Piwi domain-containing protein</fullName>
    </recommendedName>
</protein>
<dbReference type="InterPro" id="IPR036397">
    <property type="entry name" value="RNaseH_sf"/>
</dbReference>
<dbReference type="GO" id="GO:0003676">
    <property type="term" value="F:nucleic acid binding"/>
    <property type="evidence" value="ECO:0007669"/>
    <property type="project" value="InterPro"/>
</dbReference>